<gene>
    <name evidence="8" type="ORF">WJX84_001437</name>
</gene>
<evidence type="ECO:0000256" key="1">
    <source>
        <dbReference type="ARBA" id="ARBA00004123"/>
    </source>
</evidence>
<dbReference type="InterPro" id="IPR023214">
    <property type="entry name" value="HAD_sf"/>
</dbReference>
<evidence type="ECO:0000256" key="3">
    <source>
        <dbReference type="ARBA" id="ARBA00022801"/>
    </source>
</evidence>
<reference evidence="8 9" key="1">
    <citation type="journal article" date="2024" name="Nat. Commun.">
        <title>Phylogenomics reveals the evolutionary origins of lichenization in chlorophyte algae.</title>
        <authorList>
            <person name="Puginier C."/>
            <person name="Libourel C."/>
            <person name="Otte J."/>
            <person name="Skaloud P."/>
            <person name="Haon M."/>
            <person name="Grisel S."/>
            <person name="Petersen M."/>
            <person name="Berrin J.G."/>
            <person name="Delaux P.M."/>
            <person name="Dal Grande F."/>
            <person name="Keller J."/>
        </authorList>
    </citation>
    <scope>NUCLEOTIDE SEQUENCE [LARGE SCALE GENOMIC DNA]</scope>
    <source>
        <strain evidence="8 9">SAG 2523</strain>
    </source>
</reference>
<sequence>MVVVAQQTLAVASEAFSVHSWFYDNELGKSMPRKLPKGLSLHLRACNQGGYMMLQRMGAEHCLGMAAAGHQEGGSAANDRQGLKATYFTKEFLDADAAVRHQHGPKVDVPDDRHKYEWARVLRKNHILNAMMRDLQTIEEFNQWGCSSDGPVQDIAALAQTAANANDPRQMKLDTTIDGERVILERLNPADRDTTMLLRIRPGWPRILQNLASVHTAAADSDPSHPIRYQVYVCTAGAADYARMAWRYLDPHNLLIPAAELDQRIVSRCARKSVDKVARLGTQPLMDTPVNPPAGSMGPMFFIVDDKASVWRDDERAQVHSPEAYSSVYRYFIGSAGRDEYSRGRTREMDTLGLMLDRNFPRWGSMAQAPTADMLAFLEYRGVVAPLGPPGGAGIGPPPGPPPPPPHGGCAEGPTRGAPPPPRANELAGQPLVLGGSTSCSSQEAVYMAHSIRAESRARQGIEQNPAPSPPIQVLPLTQPPLRPSLPPARSYPFHCGPFTSKPATDAQAGPSTRPDPSSSLRRQALNGQPAMGANQVNNPSFPGHRAAFLPANLEEGEVPEIITEAEQTELDAFNAQWAKDFKDVNA</sequence>
<accession>A0AAW1T4Q1</accession>
<dbReference type="InterPro" id="IPR039189">
    <property type="entry name" value="Fcp1"/>
</dbReference>
<dbReference type="GO" id="GO:0005634">
    <property type="term" value="C:nucleus"/>
    <property type="evidence" value="ECO:0007669"/>
    <property type="project" value="UniProtKB-SubCell"/>
</dbReference>
<keyword evidence="3" id="KW-0378">Hydrolase</keyword>
<feature type="region of interest" description="Disordered" evidence="7">
    <location>
        <begin position="391"/>
        <end position="438"/>
    </location>
</feature>
<feature type="compositionally biased region" description="Pro residues" evidence="7">
    <location>
        <begin position="396"/>
        <end position="407"/>
    </location>
</feature>
<feature type="compositionally biased region" description="Pro residues" evidence="7">
    <location>
        <begin position="467"/>
        <end position="487"/>
    </location>
</feature>
<feature type="region of interest" description="Disordered" evidence="7">
    <location>
        <begin position="457"/>
        <end position="547"/>
    </location>
</feature>
<dbReference type="Proteomes" id="UP001485043">
    <property type="component" value="Unassembled WGS sequence"/>
</dbReference>
<dbReference type="EC" id="3.1.3.16" evidence="2"/>
<evidence type="ECO:0000256" key="5">
    <source>
        <dbReference type="ARBA" id="ARBA00047761"/>
    </source>
</evidence>
<dbReference type="EMBL" id="JALJOV010000453">
    <property type="protein sequence ID" value="KAK9863582.1"/>
    <property type="molecule type" value="Genomic_DNA"/>
</dbReference>
<protein>
    <recommendedName>
        <fullName evidence="2">protein-serine/threonine phosphatase</fullName>
        <ecNumber evidence="2">3.1.3.16</ecNumber>
    </recommendedName>
</protein>
<keyword evidence="9" id="KW-1185">Reference proteome</keyword>
<comment type="catalytic activity">
    <reaction evidence="5">
        <text>O-phospho-L-seryl-[protein] + H2O = L-seryl-[protein] + phosphate</text>
        <dbReference type="Rhea" id="RHEA:20629"/>
        <dbReference type="Rhea" id="RHEA-COMP:9863"/>
        <dbReference type="Rhea" id="RHEA-COMP:11604"/>
        <dbReference type="ChEBI" id="CHEBI:15377"/>
        <dbReference type="ChEBI" id="CHEBI:29999"/>
        <dbReference type="ChEBI" id="CHEBI:43474"/>
        <dbReference type="ChEBI" id="CHEBI:83421"/>
        <dbReference type="EC" id="3.1.3.16"/>
    </reaction>
</comment>
<evidence type="ECO:0000256" key="7">
    <source>
        <dbReference type="SAM" id="MobiDB-lite"/>
    </source>
</evidence>
<evidence type="ECO:0000256" key="4">
    <source>
        <dbReference type="ARBA" id="ARBA00023242"/>
    </source>
</evidence>
<organism evidence="8 9">
    <name type="scientific">Apatococcus fuscideae</name>
    <dbReference type="NCBI Taxonomy" id="2026836"/>
    <lineage>
        <taxon>Eukaryota</taxon>
        <taxon>Viridiplantae</taxon>
        <taxon>Chlorophyta</taxon>
        <taxon>core chlorophytes</taxon>
        <taxon>Trebouxiophyceae</taxon>
        <taxon>Chlorellales</taxon>
        <taxon>Chlorellaceae</taxon>
        <taxon>Apatococcus</taxon>
    </lineage>
</organism>
<evidence type="ECO:0000256" key="6">
    <source>
        <dbReference type="ARBA" id="ARBA00048336"/>
    </source>
</evidence>
<dbReference type="PANTHER" id="PTHR23081">
    <property type="entry name" value="RNA POLYMERASE II CTD PHOSPHATASE"/>
    <property type="match status" value="1"/>
</dbReference>
<evidence type="ECO:0000313" key="9">
    <source>
        <dbReference type="Proteomes" id="UP001485043"/>
    </source>
</evidence>
<dbReference type="Gene3D" id="3.40.50.1000">
    <property type="entry name" value="HAD superfamily/HAD-like"/>
    <property type="match status" value="1"/>
</dbReference>
<comment type="caution">
    <text evidence="8">The sequence shown here is derived from an EMBL/GenBank/DDBJ whole genome shotgun (WGS) entry which is preliminary data.</text>
</comment>
<dbReference type="AlphaFoldDB" id="A0AAW1T4Q1"/>
<proteinExistence type="predicted"/>
<evidence type="ECO:0000256" key="2">
    <source>
        <dbReference type="ARBA" id="ARBA00013081"/>
    </source>
</evidence>
<keyword evidence="4" id="KW-0539">Nucleus</keyword>
<comment type="subcellular location">
    <subcellularLocation>
        <location evidence="1">Nucleus</location>
    </subcellularLocation>
</comment>
<comment type="catalytic activity">
    <reaction evidence="6">
        <text>O-phospho-L-threonyl-[protein] + H2O = L-threonyl-[protein] + phosphate</text>
        <dbReference type="Rhea" id="RHEA:47004"/>
        <dbReference type="Rhea" id="RHEA-COMP:11060"/>
        <dbReference type="Rhea" id="RHEA-COMP:11605"/>
        <dbReference type="ChEBI" id="CHEBI:15377"/>
        <dbReference type="ChEBI" id="CHEBI:30013"/>
        <dbReference type="ChEBI" id="CHEBI:43474"/>
        <dbReference type="ChEBI" id="CHEBI:61977"/>
        <dbReference type="EC" id="3.1.3.16"/>
    </reaction>
</comment>
<evidence type="ECO:0000313" key="8">
    <source>
        <dbReference type="EMBL" id="KAK9863582.1"/>
    </source>
</evidence>
<name>A0AAW1T4Q1_9CHLO</name>
<dbReference type="GO" id="GO:0008420">
    <property type="term" value="F:RNA polymerase II CTD heptapeptide repeat phosphatase activity"/>
    <property type="evidence" value="ECO:0007669"/>
    <property type="project" value="InterPro"/>
</dbReference>
<dbReference type="PANTHER" id="PTHR23081:SF0">
    <property type="entry name" value="RNA POLYMERASE II C-TERMINAL DOMAIN PHOSPHATASE-LIKE 1"/>
    <property type="match status" value="1"/>
</dbReference>